<comment type="caution">
    <text evidence="7">The sequence shown here is derived from an EMBL/GenBank/DDBJ whole genome shotgun (WGS) entry which is preliminary data.</text>
</comment>
<evidence type="ECO:0000313" key="7">
    <source>
        <dbReference type="EMBL" id="TDP04566.1"/>
    </source>
</evidence>
<gene>
    <name evidence="7" type="ORF">DFR39_11455</name>
</gene>
<dbReference type="InterPro" id="IPR010583">
    <property type="entry name" value="MipA"/>
</dbReference>
<keyword evidence="3 6" id="KW-0732">Signal</keyword>
<organism evidence="7 8">
    <name type="scientific">Roseateles asaccharophilus</name>
    <dbReference type="NCBI Taxonomy" id="582607"/>
    <lineage>
        <taxon>Bacteria</taxon>
        <taxon>Pseudomonadati</taxon>
        <taxon>Pseudomonadota</taxon>
        <taxon>Betaproteobacteria</taxon>
        <taxon>Burkholderiales</taxon>
        <taxon>Sphaerotilaceae</taxon>
        <taxon>Roseateles</taxon>
    </lineage>
</organism>
<evidence type="ECO:0000256" key="6">
    <source>
        <dbReference type="SAM" id="SignalP"/>
    </source>
</evidence>
<name>A0A4R6MRW0_9BURK</name>
<dbReference type="GO" id="GO:0009279">
    <property type="term" value="C:cell outer membrane"/>
    <property type="evidence" value="ECO:0007669"/>
    <property type="project" value="UniProtKB-SubCell"/>
</dbReference>
<evidence type="ECO:0000256" key="4">
    <source>
        <dbReference type="ARBA" id="ARBA00023136"/>
    </source>
</evidence>
<dbReference type="Pfam" id="PF06629">
    <property type="entry name" value="MipA"/>
    <property type="match status" value="1"/>
</dbReference>
<protein>
    <submittedName>
        <fullName evidence="7">Outer membrane scaffolding protein for murein synthesis (MipA/OmpV family)</fullName>
    </submittedName>
</protein>
<dbReference type="PANTHER" id="PTHR38776">
    <property type="entry name" value="MLTA-INTERACTING PROTEIN-RELATED"/>
    <property type="match status" value="1"/>
</dbReference>
<comment type="similarity">
    <text evidence="2">Belongs to the MipA/OmpV family.</text>
</comment>
<evidence type="ECO:0000313" key="8">
    <source>
        <dbReference type="Proteomes" id="UP000295357"/>
    </source>
</evidence>
<dbReference type="Proteomes" id="UP000295357">
    <property type="component" value="Unassembled WGS sequence"/>
</dbReference>
<dbReference type="EMBL" id="SNXE01000014">
    <property type="protein sequence ID" value="TDP04566.1"/>
    <property type="molecule type" value="Genomic_DNA"/>
</dbReference>
<evidence type="ECO:0000256" key="3">
    <source>
        <dbReference type="ARBA" id="ARBA00022729"/>
    </source>
</evidence>
<comment type="subcellular location">
    <subcellularLocation>
        <location evidence="1">Cell outer membrane</location>
    </subcellularLocation>
</comment>
<proteinExistence type="inferred from homology"/>
<feature type="signal peptide" evidence="6">
    <location>
        <begin position="1"/>
        <end position="19"/>
    </location>
</feature>
<keyword evidence="8" id="KW-1185">Reference proteome</keyword>
<keyword evidence="5" id="KW-0998">Cell outer membrane</keyword>
<dbReference type="AlphaFoldDB" id="A0A4R6MRW0"/>
<reference evidence="7 8" key="1">
    <citation type="submission" date="2019-03" db="EMBL/GenBank/DDBJ databases">
        <title>Genomic Encyclopedia of Type Strains, Phase IV (KMG-IV): sequencing the most valuable type-strain genomes for metagenomic binning, comparative biology and taxonomic classification.</title>
        <authorList>
            <person name="Goeker M."/>
        </authorList>
    </citation>
    <scope>NUCLEOTIDE SEQUENCE [LARGE SCALE GENOMIC DNA]</scope>
    <source>
        <strain evidence="7 8">DSM 25082</strain>
    </source>
</reference>
<keyword evidence="4" id="KW-0472">Membrane</keyword>
<evidence type="ECO:0000256" key="2">
    <source>
        <dbReference type="ARBA" id="ARBA00005722"/>
    </source>
</evidence>
<sequence length="264" mass="27895">MIPYFLTLALALGSSLVIAQAPAPRPAAAAASDWQLRAGAALIAMPKYSGGRELRTLGAPLLEARWRENYLISTVRGLVYEQRLGQSAALSLALAPDVYQRRPKDGPRLLGLDKFEMAPALRLGGEFAEGPVFLNAVLSTRLGSGSKPGGRGSYAEFELGYGLLQSSELALALGVNATLMDAKLGQGLYGISAAEAGRSRLRPHAVGAGLHSVGGFAQLSYQLDAHWQLFAKASLASLRGDAADSPVVERKRQPLLALALSRSF</sequence>
<dbReference type="PANTHER" id="PTHR38776:SF1">
    <property type="entry name" value="MLTA-INTERACTING PROTEIN-RELATED"/>
    <property type="match status" value="1"/>
</dbReference>
<accession>A0A4R6MRW0</accession>
<dbReference type="RefSeq" id="WP_162849600.1">
    <property type="nucleotide sequence ID" value="NZ_JAUFPJ010000012.1"/>
</dbReference>
<evidence type="ECO:0000256" key="1">
    <source>
        <dbReference type="ARBA" id="ARBA00004442"/>
    </source>
</evidence>
<evidence type="ECO:0000256" key="5">
    <source>
        <dbReference type="ARBA" id="ARBA00023237"/>
    </source>
</evidence>
<feature type="chain" id="PRO_5020626691" evidence="6">
    <location>
        <begin position="20"/>
        <end position="264"/>
    </location>
</feature>